<comment type="similarity">
    <text evidence="2 17">Belongs to the UppP family.</text>
</comment>
<feature type="transmembrane region" description="Helical" evidence="17">
    <location>
        <begin position="152"/>
        <end position="173"/>
    </location>
</feature>
<keyword evidence="12 17" id="KW-0046">Antibiotic resistance</keyword>
<gene>
    <name evidence="17" type="primary">uppP</name>
    <name evidence="18" type="ORF">SAMN05421543_12641</name>
</gene>
<evidence type="ECO:0000313" key="19">
    <source>
        <dbReference type="Proteomes" id="UP000183508"/>
    </source>
</evidence>
<keyword evidence="6 17" id="KW-0812">Transmembrane</keyword>
<dbReference type="PANTHER" id="PTHR30622:SF4">
    <property type="entry name" value="UNDECAPRENYL-DIPHOSPHATASE"/>
    <property type="match status" value="1"/>
</dbReference>
<feature type="transmembrane region" description="Helical" evidence="17">
    <location>
        <begin position="193"/>
        <end position="212"/>
    </location>
</feature>
<dbReference type="GO" id="GO:0046677">
    <property type="term" value="P:response to antibiotic"/>
    <property type="evidence" value="ECO:0007669"/>
    <property type="project" value="UniProtKB-UniRule"/>
</dbReference>
<comment type="miscellaneous">
    <text evidence="17">Bacitracin is thought to be involved in the inhibition of peptidoglycan synthesis by sequestering undecaprenyl diphosphate, thereby reducing the pool of lipid carrier available.</text>
</comment>
<evidence type="ECO:0000256" key="4">
    <source>
        <dbReference type="ARBA" id="ARBA00021581"/>
    </source>
</evidence>
<evidence type="ECO:0000256" key="5">
    <source>
        <dbReference type="ARBA" id="ARBA00022475"/>
    </source>
</evidence>
<dbReference type="GO" id="GO:0005886">
    <property type="term" value="C:plasma membrane"/>
    <property type="evidence" value="ECO:0007669"/>
    <property type="project" value="UniProtKB-SubCell"/>
</dbReference>
<evidence type="ECO:0000256" key="9">
    <source>
        <dbReference type="ARBA" id="ARBA00022984"/>
    </source>
</evidence>
<dbReference type="Proteomes" id="UP000183508">
    <property type="component" value="Unassembled WGS sequence"/>
</dbReference>
<dbReference type="GO" id="GO:0008360">
    <property type="term" value="P:regulation of cell shape"/>
    <property type="evidence" value="ECO:0007669"/>
    <property type="project" value="UniProtKB-KW"/>
</dbReference>
<keyword evidence="8 17" id="KW-0133">Cell shape</keyword>
<reference evidence="19" key="1">
    <citation type="submission" date="2016-10" db="EMBL/GenBank/DDBJ databases">
        <authorList>
            <person name="Varghese N."/>
        </authorList>
    </citation>
    <scope>NUCLEOTIDE SEQUENCE [LARGE SCALE GENOMIC DNA]</scope>
    <source>
        <strain evidence="19">DSM 17980</strain>
    </source>
</reference>
<evidence type="ECO:0000256" key="15">
    <source>
        <dbReference type="ARBA" id="ARBA00032932"/>
    </source>
</evidence>
<evidence type="ECO:0000256" key="13">
    <source>
        <dbReference type="ARBA" id="ARBA00023316"/>
    </source>
</evidence>
<dbReference type="OrthoDB" id="9808289at2"/>
<evidence type="ECO:0000256" key="17">
    <source>
        <dbReference type="HAMAP-Rule" id="MF_01006"/>
    </source>
</evidence>
<comment type="catalytic activity">
    <reaction evidence="16 17">
        <text>di-trans,octa-cis-undecaprenyl diphosphate + H2O = di-trans,octa-cis-undecaprenyl phosphate + phosphate + H(+)</text>
        <dbReference type="Rhea" id="RHEA:28094"/>
        <dbReference type="ChEBI" id="CHEBI:15377"/>
        <dbReference type="ChEBI" id="CHEBI:15378"/>
        <dbReference type="ChEBI" id="CHEBI:43474"/>
        <dbReference type="ChEBI" id="CHEBI:58405"/>
        <dbReference type="ChEBI" id="CHEBI:60392"/>
        <dbReference type="EC" id="3.6.1.27"/>
    </reaction>
</comment>
<comment type="subcellular location">
    <subcellularLocation>
        <location evidence="1 17">Cell membrane</location>
        <topology evidence="1 17">Multi-pass membrane protein</topology>
    </subcellularLocation>
</comment>
<evidence type="ECO:0000256" key="10">
    <source>
        <dbReference type="ARBA" id="ARBA00022989"/>
    </source>
</evidence>
<proteinExistence type="inferred from homology"/>
<keyword evidence="19" id="KW-1185">Reference proteome</keyword>
<evidence type="ECO:0000256" key="2">
    <source>
        <dbReference type="ARBA" id="ARBA00010621"/>
    </source>
</evidence>
<feature type="transmembrane region" description="Helical" evidence="17">
    <location>
        <begin position="121"/>
        <end position="140"/>
    </location>
</feature>
<name>A0A1I7L6U4_9BACL</name>
<comment type="function">
    <text evidence="17">Catalyzes the dephosphorylation of undecaprenyl diphosphate (UPP). Confers resistance to bacitracin.</text>
</comment>
<dbReference type="GO" id="GO:0050380">
    <property type="term" value="F:undecaprenyl-diphosphatase activity"/>
    <property type="evidence" value="ECO:0007669"/>
    <property type="project" value="UniProtKB-UniRule"/>
</dbReference>
<feature type="transmembrane region" description="Helical" evidence="17">
    <location>
        <begin position="224"/>
        <end position="248"/>
    </location>
</feature>
<dbReference type="GO" id="GO:0009252">
    <property type="term" value="P:peptidoglycan biosynthetic process"/>
    <property type="evidence" value="ECO:0007669"/>
    <property type="project" value="UniProtKB-KW"/>
</dbReference>
<dbReference type="HAMAP" id="MF_01006">
    <property type="entry name" value="Undec_diphosphatase"/>
    <property type="match status" value="1"/>
</dbReference>
<protein>
    <recommendedName>
        <fullName evidence="4 17">Undecaprenyl-diphosphatase</fullName>
        <ecNumber evidence="3 17">3.6.1.27</ecNumber>
    </recommendedName>
    <alternativeName>
        <fullName evidence="15 17">Bacitracin resistance protein</fullName>
    </alternativeName>
    <alternativeName>
        <fullName evidence="14 17">Undecaprenyl pyrophosphate phosphatase</fullName>
    </alternativeName>
</protein>
<evidence type="ECO:0000313" key="18">
    <source>
        <dbReference type="EMBL" id="SFV05423.1"/>
    </source>
</evidence>
<dbReference type="PANTHER" id="PTHR30622">
    <property type="entry name" value="UNDECAPRENYL-DIPHOSPHATASE"/>
    <property type="match status" value="1"/>
</dbReference>
<keyword evidence="13 17" id="KW-0961">Cell wall biogenesis/degradation</keyword>
<dbReference type="GO" id="GO:0071555">
    <property type="term" value="P:cell wall organization"/>
    <property type="evidence" value="ECO:0007669"/>
    <property type="project" value="UniProtKB-KW"/>
</dbReference>
<keyword evidence="10 17" id="KW-1133">Transmembrane helix</keyword>
<keyword evidence="5 17" id="KW-1003">Cell membrane</keyword>
<dbReference type="Pfam" id="PF02673">
    <property type="entry name" value="BacA"/>
    <property type="match status" value="1"/>
</dbReference>
<feature type="transmembrane region" description="Helical" evidence="17">
    <location>
        <begin position="92"/>
        <end position="109"/>
    </location>
</feature>
<evidence type="ECO:0000256" key="16">
    <source>
        <dbReference type="ARBA" id="ARBA00047594"/>
    </source>
</evidence>
<keyword evidence="9 17" id="KW-0573">Peptidoglycan synthesis</keyword>
<evidence type="ECO:0000256" key="12">
    <source>
        <dbReference type="ARBA" id="ARBA00023251"/>
    </source>
</evidence>
<evidence type="ECO:0000256" key="3">
    <source>
        <dbReference type="ARBA" id="ARBA00012374"/>
    </source>
</evidence>
<feature type="transmembrane region" description="Helical" evidence="17">
    <location>
        <begin position="12"/>
        <end position="33"/>
    </location>
</feature>
<feature type="transmembrane region" description="Helical" evidence="17">
    <location>
        <begin position="260"/>
        <end position="279"/>
    </location>
</feature>
<keyword evidence="7 17" id="KW-0378">Hydrolase</keyword>
<feature type="transmembrane region" description="Helical" evidence="17">
    <location>
        <begin position="45"/>
        <end position="65"/>
    </location>
</feature>
<dbReference type="STRING" id="392015.SAMN05421543_12641"/>
<organism evidence="18 19">
    <name type="scientific">Alicyclobacillus macrosporangiidus</name>
    <dbReference type="NCBI Taxonomy" id="392015"/>
    <lineage>
        <taxon>Bacteria</taxon>
        <taxon>Bacillati</taxon>
        <taxon>Bacillota</taxon>
        <taxon>Bacilli</taxon>
        <taxon>Bacillales</taxon>
        <taxon>Alicyclobacillaceae</taxon>
        <taxon>Alicyclobacillus</taxon>
    </lineage>
</organism>
<dbReference type="InterPro" id="IPR003824">
    <property type="entry name" value="UppP"/>
</dbReference>
<evidence type="ECO:0000256" key="8">
    <source>
        <dbReference type="ARBA" id="ARBA00022960"/>
    </source>
</evidence>
<dbReference type="EC" id="3.6.1.27" evidence="3 17"/>
<evidence type="ECO:0000256" key="6">
    <source>
        <dbReference type="ARBA" id="ARBA00022692"/>
    </source>
</evidence>
<dbReference type="AlphaFoldDB" id="A0A1I7L6U4"/>
<evidence type="ECO:0000256" key="7">
    <source>
        <dbReference type="ARBA" id="ARBA00022801"/>
    </source>
</evidence>
<evidence type="ECO:0000256" key="1">
    <source>
        <dbReference type="ARBA" id="ARBA00004651"/>
    </source>
</evidence>
<dbReference type="EMBL" id="FPBV01000026">
    <property type="protein sequence ID" value="SFV05423.1"/>
    <property type="molecule type" value="Genomic_DNA"/>
</dbReference>
<evidence type="ECO:0000256" key="11">
    <source>
        <dbReference type="ARBA" id="ARBA00023136"/>
    </source>
</evidence>
<accession>A0A1I7L6U4</accession>
<sequence length="281" mass="30832">MHWSQILITSLVQGITELFPISSVGHAVILPYLAGWSDMLDSDQFLPFVVMLHLGTALALVIYFFRDWLDFIGALFQTAHPNRSRAARRRTLLLLVVATIPAAIIGKLFEHKFRELFSSSLSAAIFLMVNGVILLIADRLKRGPGHLRIAKMSYVQSFLIGCAQVLALIPGISRSGITMTAGLGTGLSYEESARFSFLLATPIILGAGILEVPKVLKTHETHILQYGVVGGILAGIVAYVSTAFLMKYFKTHEVRAFRPFAYYCIGIGAIVAVMSIAHIHF</sequence>
<evidence type="ECO:0000256" key="14">
    <source>
        <dbReference type="ARBA" id="ARBA00032707"/>
    </source>
</evidence>
<keyword evidence="11 17" id="KW-0472">Membrane</keyword>